<organism evidence="4 5">
    <name type="scientific">Triparma strigata</name>
    <dbReference type="NCBI Taxonomy" id="1606541"/>
    <lineage>
        <taxon>Eukaryota</taxon>
        <taxon>Sar</taxon>
        <taxon>Stramenopiles</taxon>
        <taxon>Ochrophyta</taxon>
        <taxon>Bolidophyceae</taxon>
        <taxon>Parmales</taxon>
        <taxon>Triparmaceae</taxon>
        <taxon>Triparma</taxon>
    </lineage>
</organism>
<gene>
    <name evidence="4" type="ORF">TrST_g10604</name>
</gene>
<dbReference type="PANTHER" id="PTHR10796">
    <property type="entry name" value="PATCHED-RELATED"/>
    <property type="match status" value="1"/>
</dbReference>
<feature type="transmembrane region" description="Helical" evidence="2">
    <location>
        <begin position="772"/>
        <end position="790"/>
    </location>
</feature>
<dbReference type="Gene3D" id="1.20.1640.10">
    <property type="entry name" value="Multidrug efflux transporter AcrB transmembrane domain"/>
    <property type="match status" value="2"/>
</dbReference>
<feature type="domain" description="SSD" evidence="3">
    <location>
        <begin position="250"/>
        <end position="410"/>
    </location>
</feature>
<dbReference type="InterPro" id="IPR051697">
    <property type="entry name" value="Patched_domain-protein"/>
</dbReference>
<dbReference type="Proteomes" id="UP001165085">
    <property type="component" value="Unassembled WGS sequence"/>
</dbReference>
<dbReference type="OrthoDB" id="190529at2759"/>
<evidence type="ECO:0000256" key="2">
    <source>
        <dbReference type="SAM" id="Phobius"/>
    </source>
</evidence>
<name>A0A9W7AXY6_9STRA</name>
<proteinExistence type="inferred from homology"/>
<keyword evidence="2" id="KW-1133">Transmembrane helix</keyword>
<dbReference type="EMBL" id="BRXY01000216">
    <property type="protein sequence ID" value="GMH78000.1"/>
    <property type="molecule type" value="Genomic_DNA"/>
</dbReference>
<feature type="transmembrane region" description="Helical" evidence="2">
    <location>
        <begin position="309"/>
        <end position="331"/>
    </location>
</feature>
<reference evidence="5" key="1">
    <citation type="journal article" date="2023" name="Commun. Biol.">
        <title>Genome analysis of Parmales, the sister group of diatoms, reveals the evolutionary specialization of diatoms from phago-mixotrophs to photoautotrophs.</title>
        <authorList>
            <person name="Ban H."/>
            <person name="Sato S."/>
            <person name="Yoshikawa S."/>
            <person name="Yamada K."/>
            <person name="Nakamura Y."/>
            <person name="Ichinomiya M."/>
            <person name="Sato N."/>
            <person name="Blanc-Mathieu R."/>
            <person name="Endo H."/>
            <person name="Kuwata A."/>
            <person name="Ogata H."/>
        </authorList>
    </citation>
    <scope>NUCLEOTIDE SEQUENCE [LARGE SCALE GENOMIC DNA]</scope>
    <source>
        <strain evidence="5">NIES 3701</strain>
    </source>
</reference>
<dbReference type="SUPFAM" id="SSF82866">
    <property type="entry name" value="Multidrug efflux transporter AcrB transmembrane domain"/>
    <property type="match status" value="2"/>
</dbReference>
<keyword evidence="2" id="KW-0472">Membrane</keyword>
<dbReference type="AlphaFoldDB" id="A0A9W7AXY6"/>
<feature type="transmembrane region" description="Helical" evidence="2">
    <location>
        <begin position="252"/>
        <end position="270"/>
    </location>
</feature>
<accession>A0A9W7AXY6</accession>
<dbReference type="InterPro" id="IPR053958">
    <property type="entry name" value="HMGCR/SNAP/NPC1-like_SSD"/>
</dbReference>
<keyword evidence="5" id="KW-1185">Reference proteome</keyword>
<evidence type="ECO:0000256" key="1">
    <source>
        <dbReference type="ARBA" id="ARBA00005585"/>
    </source>
</evidence>
<evidence type="ECO:0000313" key="5">
    <source>
        <dbReference type="Proteomes" id="UP001165085"/>
    </source>
</evidence>
<sequence>MVTVGGASESRPWLMILFSIIMTLLAATGMGNLEVKTSAFDLWVPTNMDAYQNFQYVTENFLSTNRGTVLLYEPRDGGNALREEYLAEALQIHKNLTTDTFSPSGLGYNDICDRVSPELPCDVSNILMIFGYDTSTMRTMADAGVIYSTLNDLETVQNLPMSIYLGGIERDADTDLIVGAKILRLVYAMSASNTTHPERPEILKEVNELEDTFQDKFYWDFNADSSRLANIRMITTKSVDDEIGRLIKVDSVLFVASIFAIVFILCCTFIKSPNGAVRSRFVAGLSAFVIIMFSIMFAFGMMGSIGVPMNSICIMICFVVAGVGVDDMIVIENFYSKALEDGLPKGKRMSEALKHGGLSVFLTSASSVLAFASGTGLYIPGIVQFCTCGSLCFFWIFFLSITFFPAVLVLDQQRVEANMAQCLCCCCLSGSATAPAEAPAKTDESTKKELKSTRAGEMLTPLLTSSLGRMIIPLLCVAFAGANGYFLTLNGTGLSVTDVVPDDSYVVELVETTDEFWTGRLTRGLQMVFKGDHYADEAEVTKMMEYFTWVEDQWYIVGVTGASSGHWYGAYVAWLEANGLNRYTDFHDHLADFLSEPATKGWRSQVTCTTSYETCTEIKCAQFPIIQSSAIDTAELYVIEVEMNDKVEAMGFDAFNFLDEFGYADADSTIELSTLQNLSFALAVVLILMVLLMDSGAAVCIFFCVLFIDIDLLGMLYLWGVTLSSVSFTGLVMSIGLSVDYNVHIAHAFLHGEGETLQERTKYTLDLMGGSVLKGGLTTFIGTVVLSMASSTAFRIFFKICFGTVVFGIIHGVFLMPILLGYLITMKPSIMKGSTVAVEP</sequence>
<feature type="transmembrane region" description="Helical" evidence="2">
    <location>
        <begin position="680"/>
        <end position="708"/>
    </location>
</feature>
<feature type="transmembrane region" description="Helical" evidence="2">
    <location>
        <begin position="282"/>
        <end position="303"/>
    </location>
</feature>
<feature type="transmembrane region" description="Helical" evidence="2">
    <location>
        <begin position="352"/>
        <end position="371"/>
    </location>
</feature>
<comment type="caution">
    <text evidence="4">The sequence shown here is derived from an EMBL/GenBank/DDBJ whole genome shotgun (WGS) entry which is preliminary data.</text>
</comment>
<comment type="similarity">
    <text evidence="1">Belongs to the patched family.</text>
</comment>
<dbReference type="PANTHER" id="PTHR10796:SF92">
    <property type="entry name" value="PATCHED-RELATED, ISOFORM A"/>
    <property type="match status" value="1"/>
</dbReference>
<evidence type="ECO:0000313" key="4">
    <source>
        <dbReference type="EMBL" id="GMH78000.1"/>
    </source>
</evidence>
<feature type="transmembrane region" description="Helical" evidence="2">
    <location>
        <begin position="12"/>
        <end position="31"/>
    </location>
</feature>
<evidence type="ECO:0000259" key="3">
    <source>
        <dbReference type="PROSITE" id="PS50156"/>
    </source>
</evidence>
<protein>
    <recommendedName>
        <fullName evidence="3">SSD domain-containing protein</fullName>
    </recommendedName>
</protein>
<feature type="transmembrane region" description="Helical" evidence="2">
    <location>
        <begin position="377"/>
        <end position="410"/>
    </location>
</feature>
<feature type="transmembrane region" description="Helical" evidence="2">
    <location>
        <begin position="714"/>
        <end position="737"/>
    </location>
</feature>
<keyword evidence="2" id="KW-0812">Transmembrane</keyword>
<dbReference type="InterPro" id="IPR000731">
    <property type="entry name" value="SSD"/>
</dbReference>
<dbReference type="Pfam" id="PF12349">
    <property type="entry name" value="Sterol-sensing"/>
    <property type="match status" value="1"/>
</dbReference>
<dbReference type="PROSITE" id="PS50156">
    <property type="entry name" value="SSD"/>
    <property type="match status" value="1"/>
</dbReference>
<dbReference type="GO" id="GO:0016020">
    <property type="term" value="C:membrane"/>
    <property type="evidence" value="ECO:0007669"/>
    <property type="project" value="TreeGrafter"/>
</dbReference>
<feature type="transmembrane region" description="Helical" evidence="2">
    <location>
        <begin position="796"/>
        <end position="824"/>
    </location>
</feature>